<gene>
    <name evidence="1" type="ORF">AOQ84DRAFT_363862</name>
</gene>
<dbReference type="OrthoDB" id="3946675at2759"/>
<evidence type="ECO:0000313" key="1">
    <source>
        <dbReference type="EMBL" id="OCL08715.1"/>
    </source>
</evidence>
<dbReference type="AlphaFoldDB" id="A0A8E2F1T0"/>
<evidence type="ECO:0000313" key="2">
    <source>
        <dbReference type="Proteomes" id="UP000250140"/>
    </source>
</evidence>
<name>A0A8E2F1T0_9PEZI</name>
<sequence>MRQPTLTGLQGHWKAAYRDPQPTISYPIFDQSNVPGDGHYLFRAFAHAHWGDQIYWPRVQYDVQVLCNYRTRGWANNYTNNNSQNDYSAGSAVANVRLEEFFSLACGQPGNDLTGQVFGNLYGIDEMLQFLADAYDVQIFAHTPVYDIETEVVN</sequence>
<accession>A0A8E2F1T0</accession>
<dbReference type="CDD" id="cd22744">
    <property type="entry name" value="OTU"/>
    <property type="match status" value="1"/>
</dbReference>
<reference evidence="1 2" key="1">
    <citation type="journal article" date="2016" name="Nat. Commun.">
        <title>Ectomycorrhizal ecology is imprinted in the genome of the dominant symbiotic fungus Cenococcum geophilum.</title>
        <authorList>
            <consortium name="DOE Joint Genome Institute"/>
            <person name="Peter M."/>
            <person name="Kohler A."/>
            <person name="Ohm R.A."/>
            <person name="Kuo A."/>
            <person name="Krutzmann J."/>
            <person name="Morin E."/>
            <person name="Arend M."/>
            <person name="Barry K.W."/>
            <person name="Binder M."/>
            <person name="Choi C."/>
            <person name="Clum A."/>
            <person name="Copeland A."/>
            <person name="Grisel N."/>
            <person name="Haridas S."/>
            <person name="Kipfer T."/>
            <person name="LaButti K."/>
            <person name="Lindquist E."/>
            <person name="Lipzen A."/>
            <person name="Maire R."/>
            <person name="Meier B."/>
            <person name="Mihaltcheva S."/>
            <person name="Molinier V."/>
            <person name="Murat C."/>
            <person name="Poggeler S."/>
            <person name="Quandt C.A."/>
            <person name="Sperisen C."/>
            <person name="Tritt A."/>
            <person name="Tisserant E."/>
            <person name="Crous P.W."/>
            <person name="Henrissat B."/>
            <person name="Nehls U."/>
            <person name="Egli S."/>
            <person name="Spatafora J.W."/>
            <person name="Grigoriev I.V."/>
            <person name="Martin F.M."/>
        </authorList>
    </citation>
    <scope>NUCLEOTIDE SEQUENCE [LARGE SCALE GENOMIC DNA]</scope>
    <source>
        <strain evidence="1 2">CBS 207.34</strain>
    </source>
</reference>
<keyword evidence="2" id="KW-1185">Reference proteome</keyword>
<protein>
    <submittedName>
        <fullName evidence="1">Uncharacterized protein</fullName>
    </submittedName>
</protein>
<proteinExistence type="predicted"/>
<dbReference type="EMBL" id="KV749605">
    <property type="protein sequence ID" value="OCL08715.1"/>
    <property type="molecule type" value="Genomic_DNA"/>
</dbReference>
<organism evidence="1 2">
    <name type="scientific">Glonium stellatum</name>
    <dbReference type="NCBI Taxonomy" id="574774"/>
    <lineage>
        <taxon>Eukaryota</taxon>
        <taxon>Fungi</taxon>
        <taxon>Dikarya</taxon>
        <taxon>Ascomycota</taxon>
        <taxon>Pezizomycotina</taxon>
        <taxon>Dothideomycetes</taxon>
        <taxon>Pleosporomycetidae</taxon>
        <taxon>Gloniales</taxon>
        <taxon>Gloniaceae</taxon>
        <taxon>Glonium</taxon>
    </lineage>
</organism>
<dbReference type="Proteomes" id="UP000250140">
    <property type="component" value="Unassembled WGS sequence"/>
</dbReference>